<evidence type="ECO:0000313" key="5">
    <source>
        <dbReference type="EMBL" id="MCE8026431.1"/>
    </source>
</evidence>
<proteinExistence type="predicted"/>
<dbReference type="Proteomes" id="UP001320272">
    <property type="component" value="Unassembled WGS sequence"/>
</dbReference>
<evidence type="ECO:0000256" key="1">
    <source>
        <dbReference type="ARBA" id="ARBA00022448"/>
    </source>
</evidence>
<evidence type="ECO:0000256" key="3">
    <source>
        <dbReference type="ARBA" id="ARBA00022840"/>
    </source>
</evidence>
<name>A0ABS9AXF2_9GAMM</name>
<dbReference type="InterPro" id="IPR003593">
    <property type="entry name" value="AAA+_ATPase"/>
</dbReference>
<dbReference type="PROSITE" id="PS00211">
    <property type="entry name" value="ABC_TRANSPORTER_1"/>
    <property type="match status" value="1"/>
</dbReference>
<dbReference type="InterPro" id="IPR050093">
    <property type="entry name" value="ABC_SmlMolc_Importer"/>
</dbReference>
<comment type="caution">
    <text evidence="5">The sequence shown here is derived from an EMBL/GenBank/DDBJ whole genome shotgun (WGS) entry which is preliminary data.</text>
</comment>
<sequence>MPTPALRIDRLHKRFGQVVALDGIDLMLHRGQVLALLGPSGCGKTTLLRCIAGLSEANEGEIHLDGECVAAPGRHLSPDDRRLGMVFQDYALWPHMSVYQNVAFPLEMQGVKANARRPQVEWALALVGLADFAERTPGALSGGQQQRVALARAIVAKPRLLLMDEPLSNLDKGLRESLALEIRSLIEELGLTAVFVTHDQHEAFALADRVAVLQQGRLQQVDSPERLFHTPATPAIADFVDAGTLLDAQLDAHGLAIADTRLPLAAACSHQGEIRLLLPRRALHLCAPDDGLLRARITGRLFQGEHLSLQLTLADGRTLKLHAPHAPERGCLVGVGIDVSALRAWDANASLLDLIPRPGVATPVPAKPDLRHSIDDSGE</sequence>
<organism evidence="5 6">
    <name type="scientific">Billgrantia aerodenitrificans</name>
    <dbReference type="NCBI Taxonomy" id="2733483"/>
    <lineage>
        <taxon>Bacteria</taxon>
        <taxon>Pseudomonadati</taxon>
        <taxon>Pseudomonadota</taxon>
        <taxon>Gammaproteobacteria</taxon>
        <taxon>Oceanospirillales</taxon>
        <taxon>Halomonadaceae</taxon>
        <taxon>Billgrantia</taxon>
    </lineage>
</organism>
<dbReference type="Pfam" id="PF00005">
    <property type="entry name" value="ABC_tran"/>
    <property type="match status" value="1"/>
</dbReference>
<evidence type="ECO:0000256" key="2">
    <source>
        <dbReference type="ARBA" id="ARBA00022741"/>
    </source>
</evidence>
<protein>
    <submittedName>
        <fullName evidence="5">ABC transporter ATP-binding protein</fullName>
    </submittedName>
</protein>
<dbReference type="PROSITE" id="PS50893">
    <property type="entry name" value="ABC_TRANSPORTER_2"/>
    <property type="match status" value="1"/>
</dbReference>
<evidence type="ECO:0000259" key="4">
    <source>
        <dbReference type="PROSITE" id="PS50893"/>
    </source>
</evidence>
<dbReference type="InterPro" id="IPR017871">
    <property type="entry name" value="ABC_transporter-like_CS"/>
</dbReference>
<dbReference type="PANTHER" id="PTHR42781:SF4">
    <property type="entry name" value="SPERMIDINE_PUTRESCINE IMPORT ATP-BINDING PROTEIN POTA"/>
    <property type="match status" value="1"/>
</dbReference>
<dbReference type="InterPro" id="IPR003439">
    <property type="entry name" value="ABC_transporter-like_ATP-bd"/>
</dbReference>
<feature type="domain" description="ABC transporter" evidence="4">
    <location>
        <begin position="6"/>
        <end position="240"/>
    </location>
</feature>
<evidence type="ECO:0000313" key="6">
    <source>
        <dbReference type="Proteomes" id="UP001320272"/>
    </source>
</evidence>
<gene>
    <name evidence="5" type="ORF">HOP59_20090</name>
</gene>
<dbReference type="InterPro" id="IPR027417">
    <property type="entry name" value="P-loop_NTPase"/>
</dbReference>
<keyword evidence="3 5" id="KW-0067">ATP-binding</keyword>
<reference evidence="5 6" key="1">
    <citation type="journal article" date="2021" name="Front. Microbiol.">
        <title>Aerobic Denitrification and Heterotrophic Sulfur Oxidation in the Genus Halomonas Revealed by Six Novel Species Characterizations and Genome-Based Analysis.</title>
        <authorList>
            <person name="Wang L."/>
            <person name="Shao Z."/>
        </authorList>
    </citation>
    <scope>NUCLEOTIDE SEQUENCE [LARGE SCALE GENOMIC DNA]</scope>
    <source>
        <strain evidence="5 6">MCCC 1A11058</strain>
    </source>
</reference>
<keyword evidence="6" id="KW-1185">Reference proteome</keyword>
<dbReference type="GO" id="GO:0005524">
    <property type="term" value="F:ATP binding"/>
    <property type="evidence" value="ECO:0007669"/>
    <property type="project" value="UniProtKB-KW"/>
</dbReference>
<dbReference type="PANTHER" id="PTHR42781">
    <property type="entry name" value="SPERMIDINE/PUTRESCINE IMPORT ATP-BINDING PROTEIN POTA"/>
    <property type="match status" value="1"/>
</dbReference>
<dbReference type="SMART" id="SM00382">
    <property type="entry name" value="AAA"/>
    <property type="match status" value="1"/>
</dbReference>
<dbReference type="EMBL" id="JABFTV010000012">
    <property type="protein sequence ID" value="MCE8026431.1"/>
    <property type="molecule type" value="Genomic_DNA"/>
</dbReference>
<dbReference type="RefSeq" id="WP_234255353.1">
    <property type="nucleotide sequence ID" value="NZ_JABFTV010000012.1"/>
</dbReference>
<dbReference type="Gene3D" id="3.40.50.300">
    <property type="entry name" value="P-loop containing nucleotide triphosphate hydrolases"/>
    <property type="match status" value="1"/>
</dbReference>
<accession>A0ABS9AXF2</accession>
<dbReference type="SUPFAM" id="SSF52540">
    <property type="entry name" value="P-loop containing nucleoside triphosphate hydrolases"/>
    <property type="match status" value="1"/>
</dbReference>
<keyword evidence="1" id="KW-0813">Transport</keyword>
<keyword evidence="2" id="KW-0547">Nucleotide-binding</keyword>